<feature type="transmembrane region" description="Helical" evidence="3">
    <location>
        <begin position="367"/>
        <end position="386"/>
    </location>
</feature>
<dbReference type="InterPro" id="IPR056337">
    <property type="entry name" value="LHD_YVC1"/>
</dbReference>
<reference evidence="7" key="1">
    <citation type="journal article" date="2014" name="Proc. Natl. Acad. Sci. U.S.A.">
        <title>Extensive sampling of basidiomycete genomes demonstrates inadequacy of the white-rot/brown-rot paradigm for wood decay fungi.</title>
        <authorList>
            <person name="Riley R."/>
            <person name="Salamov A.A."/>
            <person name="Brown D.W."/>
            <person name="Nagy L.G."/>
            <person name="Floudas D."/>
            <person name="Held B.W."/>
            <person name="Levasseur A."/>
            <person name="Lombard V."/>
            <person name="Morin E."/>
            <person name="Otillar R."/>
            <person name="Lindquist E.A."/>
            <person name="Sun H."/>
            <person name="LaButti K.M."/>
            <person name="Schmutz J."/>
            <person name="Jabbour D."/>
            <person name="Luo H."/>
            <person name="Baker S.E."/>
            <person name="Pisabarro A.G."/>
            <person name="Walton J.D."/>
            <person name="Blanchette R.A."/>
            <person name="Henrissat B."/>
            <person name="Martin F."/>
            <person name="Cullen D."/>
            <person name="Hibbett D.S."/>
            <person name="Grigoriev I.V."/>
        </authorList>
    </citation>
    <scope>NUCLEOTIDE SEQUENCE [LARGE SCALE GENOMIC DNA]</scope>
    <source>
        <strain evidence="7">FD-172 SS1</strain>
    </source>
</reference>
<feature type="coiled-coil region" evidence="1">
    <location>
        <begin position="732"/>
        <end position="759"/>
    </location>
</feature>
<dbReference type="STRING" id="930990.A0A067LZK2"/>
<feature type="domain" description="YVC1 N-terminal linker helical" evidence="4">
    <location>
        <begin position="31"/>
        <end position="200"/>
    </location>
</feature>
<accession>A0A067LZK2</accession>
<evidence type="ECO:0000256" key="3">
    <source>
        <dbReference type="SAM" id="Phobius"/>
    </source>
</evidence>
<protein>
    <recommendedName>
        <fullName evidence="8">Ion transport domain-containing protein</fullName>
    </recommendedName>
</protein>
<dbReference type="PANTHER" id="PTHR35859:SF1">
    <property type="entry name" value="NONSELECTIVE CATION CHANNEL PROTEIN"/>
    <property type="match status" value="1"/>
</dbReference>
<feature type="domain" description="Calcium channel YVC1-like C-terminal transmembrane" evidence="5">
    <location>
        <begin position="244"/>
        <end position="534"/>
    </location>
</feature>
<dbReference type="Pfam" id="PF23190">
    <property type="entry name" value="LHD_TRPY1"/>
    <property type="match status" value="1"/>
</dbReference>
<proteinExistence type="predicted"/>
<dbReference type="AlphaFoldDB" id="A0A067LZK2"/>
<feature type="transmembrane region" description="Helical" evidence="3">
    <location>
        <begin position="515"/>
        <end position="536"/>
    </location>
</feature>
<dbReference type="InParanoid" id="A0A067LZK2"/>
<feature type="compositionally biased region" description="Basic and acidic residues" evidence="2">
    <location>
        <begin position="621"/>
        <end position="638"/>
    </location>
</feature>
<dbReference type="HOGENOM" id="CLU_009570_1_0_1"/>
<feature type="transmembrane region" description="Helical" evidence="3">
    <location>
        <begin position="398"/>
        <end position="419"/>
    </location>
</feature>
<keyword evidence="3" id="KW-0812">Transmembrane</keyword>
<dbReference type="OrthoDB" id="354826at2759"/>
<keyword evidence="1" id="KW-0175">Coiled coil</keyword>
<evidence type="ECO:0000256" key="1">
    <source>
        <dbReference type="SAM" id="Coils"/>
    </source>
</evidence>
<evidence type="ECO:0000256" key="2">
    <source>
        <dbReference type="SAM" id="MobiDB-lite"/>
    </source>
</evidence>
<name>A0A067LZK2_BOTB1</name>
<feature type="transmembrane region" description="Helical" evidence="3">
    <location>
        <begin position="290"/>
        <end position="313"/>
    </location>
</feature>
<gene>
    <name evidence="6" type="ORF">BOTBODRAFT_37715</name>
</gene>
<evidence type="ECO:0000259" key="4">
    <source>
        <dbReference type="Pfam" id="PF23190"/>
    </source>
</evidence>
<dbReference type="Pfam" id="PF23317">
    <property type="entry name" value="YVC1_C"/>
    <property type="match status" value="1"/>
</dbReference>
<sequence length="765" mass="85123">MPQVDPEDQSTIPLLARSVEELASVPVFPLIQSITRDVIESVDSALTWEQMNAPEINFTLVRPTEDKYTHLDNIAVVHGFLLTRQHFLNCAHGEVAFRSLRLSRAIFCELLAMKMARYFASKSQLDLLTCLTTSWNPLQGAPPSVVQEIKRASGEHDPELSMSALEVAVATESKKFLSYLLIQNVVQDIYTGHVVFSCAADRGLLADNYKQRAVDYYDARKSPFLDHYRLRVPKYRNILEVLDFTILLALFCISLSERALGHFVTSEILFIVFAFGFILDEIAACQEHGWLVYAMDMWNSFDMAFIVIFASYFGLRLRGIIYNEYWASDLAFDVLACGACVLFPRLAFFSISNNVVVLALSGMIKDYLYFIFAAMICASGLLFTLWEFASAEQWPLKNIAWMLVQIGFFGNSTLSFTQAKSFHPLFGPILLVTYAALSNTLLITMLISILSNTFAKINQHAPEEFLFQFAISTLEGVKSDAIFSYQPPFNLLAVFVLWPLSFVLSPRALHTVNVFMIRVTSIHVLLIIGIYERFFAKGNKLFQSGKGAAQAVFSHLPLKNVAFIEAFTGSQTRDLYEAIFEAACDPDLPKASEEEEEDSSHQNGIGNGSGNGNEAQGQAQEVERRETPRAGRSPDIRGRMANLPSLPGSPRAAQGRPRSRSRLAPSVEMRPPSPSPLARLYGGIRLGMPMLSPSRANFGNVGTEDDVFGTGSAEGAIGRLEGLLKSAKDLPVVKLKEEMKELQDRQARIEALLVSLTRSLRGEST</sequence>
<feature type="transmembrane region" description="Helical" evidence="3">
    <location>
        <begin position="260"/>
        <end position="278"/>
    </location>
</feature>
<organism evidence="6 7">
    <name type="scientific">Botryobasidium botryosum (strain FD-172 SS1)</name>
    <dbReference type="NCBI Taxonomy" id="930990"/>
    <lineage>
        <taxon>Eukaryota</taxon>
        <taxon>Fungi</taxon>
        <taxon>Dikarya</taxon>
        <taxon>Basidiomycota</taxon>
        <taxon>Agaricomycotina</taxon>
        <taxon>Agaricomycetes</taxon>
        <taxon>Cantharellales</taxon>
        <taxon>Botryobasidiaceae</taxon>
        <taxon>Botryobasidium</taxon>
    </lineage>
</organism>
<keyword evidence="7" id="KW-1185">Reference proteome</keyword>
<dbReference type="EMBL" id="KL198087">
    <property type="protein sequence ID" value="KDQ08719.1"/>
    <property type="molecule type" value="Genomic_DNA"/>
</dbReference>
<evidence type="ECO:0000313" key="7">
    <source>
        <dbReference type="Proteomes" id="UP000027195"/>
    </source>
</evidence>
<evidence type="ECO:0000259" key="5">
    <source>
        <dbReference type="Pfam" id="PF23317"/>
    </source>
</evidence>
<feature type="transmembrane region" description="Helical" evidence="3">
    <location>
        <begin position="425"/>
        <end position="450"/>
    </location>
</feature>
<dbReference type="Proteomes" id="UP000027195">
    <property type="component" value="Unassembled WGS sequence"/>
</dbReference>
<feature type="region of interest" description="Disordered" evidence="2">
    <location>
        <begin position="589"/>
        <end position="676"/>
    </location>
</feature>
<keyword evidence="3" id="KW-0472">Membrane</keyword>
<dbReference type="PANTHER" id="PTHR35859">
    <property type="entry name" value="NONSELECTIVE CATION CHANNEL PROTEIN"/>
    <property type="match status" value="1"/>
</dbReference>
<evidence type="ECO:0008006" key="8">
    <source>
        <dbReference type="Google" id="ProtNLM"/>
    </source>
</evidence>
<dbReference type="InterPro" id="IPR052971">
    <property type="entry name" value="TRP_calcium_channel"/>
</dbReference>
<keyword evidence="3" id="KW-1133">Transmembrane helix</keyword>
<dbReference type="InterPro" id="IPR056336">
    <property type="entry name" value="YVC1_C"/>
</dbReference>
<feature type="transmembrane region" description="Helical" evidence="3">
    <location>
        <begin position="489"/>
        <end position="509"/>
    </location>
</feature>
<evidence type="ECO:0000313" key="6">
    <source>
        <dbReference type="EMBL" id="KDQ08719.1"/>
    </source>
</evidence>